<feature type="repeat" description="Solcar" evidence="13">
    <location>
        <begin position="185"/>
        <end position="271"/>
    </location>
</feature>
<organism evidence="19">
    <name type="scientific">Thelazia callipaeda</name>
    <name type="common">Oriental eyeworm</name>
    <name type="synonym">Parasitic nematode</name>
    <dbReference type="NCBI Taxonomy" id="103827"/>
    <lineage>
        <taxon>Eukaryota</taxon>
        <taxon>Metazoa</taxon>
        <taxon>Ecdysozoa</taxon>
        <taxon>Nematoda</taxon>
        <taxon>Chromadorea</taxon>
        <taxon>Rhabditida</taxon>
        <taxon>Spirurina</taxon>
        <taxon>Spiruromorpha</taxon>
        <taxon>Thelazioidea</taxon>
        <taxon>Thelaziidae</taxon>
        <taxon>Thelazia</taxon>
    </lineage>
</organism>
<dbReference type="EMBL" id="UYYF01004339">
    <property type="protein sequence ID" value="VDN02680.1"/>
    <property type="molecule type" value="Genomic_DNA"/>
</dbReference>
<dbReference type="PROSITE" id="PS50920">
    <property type="entry name" value="SOLCAR"/>
    <property type="match status" value="3"/>
</dbReference>
<dbReference type="InterPro" id="IPR012677">
    <property type="entry name" value="Nucleotide-bd_a/b_plait_sf"/>
</dbReference>
<dbReference type="InterPro" id="IPR002048">
    <property type="entry name" value="EF_hand_dom"/>
</dbReference>
<evidence type="ECO:0000256" key="11">
    <source>
        <dbReference type="ARBA" id="ARBA00023136"/>
    </source>
</evidence>
<dbReference type="SMART" id="SM00360">
    <property type="entry name" value="RRM"/>
    <property type="match status" value="1"/>
</dbReference>
<dbReference type="PANTHER" id="PTHR24089">
    <property type="entry name" value="SOLUTE CARRIER FAMILY 25"/>
    <property type="match status" value="1"/>
</dbReference>
<evidence type="ECO:0000313" key="17">
    <source>
        <dbReference type="EMBL" id="VDN02680.1"/>
    </source>
</evidence>
<feature type="repeat" description="Solcar" evidence="13">
    <location>
        <begin position="379"/>
        <end position="468"/>
    </location>
</feature>
<dbReference type="InterPro" id="IPR018247">
    <property type="entry name" value="EF_Hand_1_Ca_BS"/>
</dbReference>
<dbReference type="WBParaSite" id="TCLT_0000544401-mRNA-1">
    <property type="protein sequence ID" value="TCLT_0000544401-mRNA-1"/>
    <property type="gene ID" value="TCLT_0000544401"/>
</dbReference>
<evidence type="ECO:0000256" key="1">
    <source>
        <dbReference type="ARBA" id="ARBA00004448"/>
    </source>
</evidence>
<dbReference type="SMART" id="SM00054">
    <property type="entry name" value="EFh"/>
    <property type="match status" value="2"/>
</dbReference>
<sequence>MFISNAHEISEEKEKHLRELYDRLDVNKDGTVDIRDLTNALKLKAPHIPTGIIPELFARINHLNDNKITFSDFVHYALEHEKNLEVIFRDLDENKDGYVDIQEIQKYCEDLGLSISDAKAQSIVERMGQTGSVSVNLSEFKDFMLLYPRSKPEEIAKFWKHNLVIDIGEDSQIPDDFSQQEIASGFWWKHLAAGGAAGCMSRTCTAPLDRVKIYLQVHANRNNRLHFSKAAKILYEEGGIKSFWRGNGVNVAKIAPESALKFLSYDLIKQMIVKCRGNDHELQISERLAAGSSAGVISQTIIYPMEVLKTRLALRRTGQLDRGLMHFAISLYTNEGFRCFYKGIVPNLFGIIPYAGIDLAVYETLKSYYLKNYGVHPVGNAFALPLCGAFSSICGMLASYPFALVRTRLQALTVSGNLAQPDTLTGQVQCIWKNDGVSGFYRGLTPNLIKAIPAVAISYFVYEHVRNWLGAPMTYIRCYNRRLLKKLYCFNRIMKIHFHWGAVGDSIWYDYDSTRCLPQIICISRLHIYWLIDLIRNMRDGISAFPVTLSDDEKRLKEKMEKLRSIRKSIAALNKGNVGSLSGDLKVERKTTKQHILQAEVATEEVKRKVLLGTVTFKKADEKKDSFKRSSLIAKRRKIATNNTESVSAGTSNDVNSEKSICAGGTSDITKTQLKAPETVEASKPASDTNKPGVSNAYNSESCVSTHSIGLDNNKPVQIQTSSFDGGGGLFGSTEQQKGPCVYVRGYDMTADSLQSAFSRFGGINRVFVEERQKSAFITFTTTAEAEAAIEEVSQNVMYWMDGNMVNGITVRVSFARRQNQNSDTGRFRGGRMFDRSRYFRNMRSGHFRSCERGLFYDNNERSDRKRISESGECFEPVISENVGSSWSSGSKAQNSTWSGIEQKGGFSSVKKLNDTGCSKIDVCKNQGKEDISSSKSIAHVEMDGFDASKPIIPIQTDDGLHTCKPDNHDNTLDSDMGTSKSVNYDNTRDAFNISSPKKSLDVGNRDNFESRGRNCGNRWSCFSRDRRGSRLMRQTNECSNRGCRNLQRYSRNQNHYFKSSDNSCCTDETNNQQSSSLAVINKNVADLGLASGSQTNLYSRTEDRWPAKRTRDDESQDKDDNSYEFKSGTSNHFNLKSGDKAFVDVAEKWNDNRKVFRGNKRINSRYETKGVEGLRHHDLDNGCLRSEEHDKAVESWHGMEEKSAMSGTWFGTNNDKQCDSQPTLPPMSEVQIAWSEASKYILNF</sequence>
<keyword evidence="4 13" id="KW-0812">Transmembrane</keyword>
<evidence type="ECO:0000256" key="4">
    <source>
        <dbReference type="ARBA" id="ARBA00022692"/>
    </source>
</evidence>
<dbReference type="GO" id="GO:0003723">
    <property type="term" value="F:RNA binding"/>
    <property type="evidence" value="ECO:0007669"/>
    <property type="project" value="UniProtKB-UniRule"/>
</dbReference>
<dbReference type="GO" id="GO:0005509">
    <property type="term" value="F:calcium ion binding"/>
    <property type="evidence" value="ECO:0007669"/>
    <property type="project" value="InterPro"/>
</dbReference>
<dbReference type="Gene3D" id="3.30.70.330">
    <property type="match status" value="1"/>
</dbReference>
<dbReference type="Proteomes" id="UP000276776">
    <property type="component" value="Unassembled WGS sequence"/>
</dbReference>
<evidence type="ECO:0000259" key="16">
    <source>
        <dbReference type="PROSITE" id="PS50222"/>
    </source>
</evidence>
<dbReference type="Gene3D" id="1.10.238.10">
    <property type="entry name" value="EF-hand"/>
    <property type="match status" value="2"/>
</dbReference>
<evidence type="ECO:0000256" key="6">
    <source>
        <dbReference type="ARBA" id="ARBA00022737"/>
    </source>
</evidence>
<dbReference type="Pfam" id="PF13499">
    <property type="entry name" value="EF-hand_7"/>
    <property type="match status" value="2"/>
</dbReference>
<evidence type="ECO:0000256" key="7">
    <source>
        <dbReference type="ARBA" id="ARBA00022792"/>
    </source>
</evidence>
<keyword evidence="10" id="KW-0496">Mitochondrion</keyword>
<dbReference type="InterPro" id="IPR011992">
    <property type="entry name" value="EF-hand-dom_pair"/>
</dbReference>
<reference evidence="19" key="1">
    <citation type="submission" date="2016-04" db="UniProtKB">
        <authorList>
            <consortium name="WormBaseParasite"/>
        </authorList>
    </citation>
    <scope>IDENTIFICATION</scope>
</reference>
<feature type="compositionally biased region" description="Basic and acidic residues" evidence="14">
    <location>
        <begin position="1101"/>
        <end position="1124"/>
    </location>
</feature>
<dbReference type="GO" id="GO:0055085">
    <property type="term" value="P:transmembrane transport"/>
    <property type="evidence" value="ECO:0007669"/>
    <property type="project" value="InterPro"/>
</dbReference>
<keyword evidence="5" id="KW-0479">Metal-binding</keyword>
<feature type="domain" description="RRM" evidence="15">
    <location>
        <begin position="740"/>
        <end position="818"/>
    </location>
</feature>
<dbReference type="OrthoDB" id="270584at2759"/>
<feature type="domain" description="EF-hand" evidence="16">
    <location>
        <begin position="12"/>
        <end position="47"/>
    </location>
</feature>
<dbReference type="CDD" id="cd00051">
    <property type="entry name" value="EFh"/>
    <property type="match status" value="1"/>
</dbReference>
<feature type="compositionally biased region" description="Polar residues" evidence="14">
    <location>
        <begin position="686"/>
        <end position="698"/>
    </location>
</feature>
<dbReference type="SUPFAM" id="SSF103506">
    <property type="entry name" value="Mitochondrial carrier"/>
    <property type="match status" value="1"/>
</dbReference>
<dbReference type="GO" id="GO:0005743">
    <property type="term" value="C:mitochondrial inner membrane"/>
    <property type="evidence" value="ECO:0007669"/>
    <property type="project" value="UniProtKB-SubCell"/>
</dbReference>
<dbReference type="PROSITE" id="PS50102">
    <property type="entry name" value="RRM"/>
    <property type="match status" value="1"/>
</dbReference>
<evidence type="ECO:0000256" key="2">
    <source>
        <dbReference type="ARBA" id="ARBA00006375"/>
    </source>
</evidence>
<dbReference type="SUPFAM" id="SSF54928">
    <property type="entry name" value="RNA-binding domain, RBD"/>
    <property type="match status" value="1"/>
</dbReference>
<dbReference type="InterPro" id="IPR023395">
    <property type="entry name" value="MCP_dom_sf"/>
</dbReference>
<dbReference type="InterPro" id="IPR018108">
    <property type="entry name" value="MCP_transmembrane"/>
</dbReference>
<keyword evidence="3" id="KW-0813">Transport</keyword>
<reference evidence="17 18" key="2">
    <citation type="submission" date="2018-11" db="EMBL/GenBank/DDBJ databases">
        <authorList>
            <consortium name="Pathogen Informatics"/>
        </authorList>
    </citation>
    <scope>NUCLEOTIDE SEQUENCE [LARGE SCALE GENOMIC DNA]</scope>
</reference>
<dbReference type="AlphaFoldDB" id="A0A158RBS5"/>
<feature type="domain" description="EF-hand" evidence="16">
    <location>
        <begin position="79"/>
        <end position="114"/>
    </location>
</feature>
<dbReference type="Pfam" id="PF00076">
    <property type="entry name" value="RRM_1"/>
    <property type="match status" value="1"/>
</dbReference>
<dbReference type="InterPro" id="IPR035979">
    <property type="entry name" value="RBD_domain_sf"/>
</dbReference>
<evidence type="ECO:0000259" key="15">
    <source>
        <dbReference type="PROSITE" id="PS50102"/>
    </source>
</evidence>
<dbReference type="PROSITE" id="PS50222">
    <property type="entry name" value="EF_HAND_2"/>
    <property type="match status" value="2"/>
</dbReference>
<dbReference type="SUPFAM" id="SSF47473">
    <property type="entry name" value="EF-hand"/>
    <property type="match status" value="1"/>
</dbReference>
<evidence type="ECO:0000313" key="19">
    <source>
        <dbReference type="WBParaSite" id="TCLT_0000544401-mRNA-1"/>
    </source>
</evidence>
<keyword evidence="9" id="KW-1133">Transmembrane helix</keyword>
<dbReference type="STRING" id="103827.A0A158RBS5"/>
<dbReference type="FunFam" id="1.10.238.10:FF:000028">
    <property type="entry name" value="Putative calcium-binding mitochondrial carrier protein scamc-2"/>
    <property type="match status" value="1"/>
</dbReference>
<evidence type="ECO:0000256" key="12">
    <source>
        <dbReference type="PROSITE-ProRule" id="PRU00176"/>
    </source>
</evidence>
<feature type="region of interest" description="Disordered" evidence="14">
    <location>
        <begin position="1099"/>
        <end position="1131"/>
    </location>
</feature>
<comment type="subcellular location">
    <subcellularLocation>
        <location evidence="1">Mitochondrion inner membrane</location>
        <topology evidence="1">Multi-pass membrane protein</topology>
    </subcellularLocation>
</comment>
<evidence type="ECO:0000256" key="13">
    <source>
        <dbReference type="PROSITE-ProRule" id="PRU00282"/>
    </source>
</evidence>
<keyword evidence="11 13" id="KW-0472">Membrane</keyword>
<protein>
    <submittedName>
        <fullName evidence="19">Calcium-binding mitochondrial carrier protein SCaMC-1</fullName>
    </submittedName>
</protein>
<dbReference type="Pfam" id="PF00153">
    <property type="entry name" value="Mito_carr"/>
    <property type="match status" value="3"/>
</dbReference>
<dbReference type="InterPro" id="IPR000504">
    <property type="entry name" value="RRM_dom"/>
</dbReference>
<dbReference type="PRINTS" id="PR00926">
    <property type="entry name" value="MITOCARRIER"/>
</dbReference>
<keyword evidence="7" id="KW-0999">Mitochondrion inner membrane</keyword>
<dbReference type="PROSITE" id="PS00018">
    <property type="entry name" value="EF_HAND_1"/>
    <property type="match status" value="2"/>
</dbReference>
<keyword evidence="18" id="KW-1185">Reference proteome</keyword>
<evidence type="ECO:0000256" key="14">
    <source>
        <dbReference type="SAM" id="MobiDB-lite"/>
    </source>
</evidence>
<feature type="region of interest" description="Disordered" evidence="14">
    <location>
        <begin position="672"/>
        <end position="698"/>
    </location>
</feature>
<proteinExistence type="inferred from homology"/>
<dbReference type="Gene3D" id="1.50.40.10">
    <property type="entry name" value="Mitochondrial carrier domain"/>
    <property type="match status" value="1"/>
</dbReference>
<accession>A0A158RBS5</accession>
<name>A0A158RBS5_THECL</name>
<evidence type="ECO:0000256" key="5">
    <source>
        <dbReference type="ARBA" id="ARBA00022723"/>
    </source>
</evidence>
<evidence type="ECO:0000256" key="8">
    <source>
        <dbReference type="ARBA" id="ARBA00022837"/>
    </source>
</evidence>
<keyword evidence="6" id="KW-0677">Repeat</keyword>
<evidence type="ECO:0000256" key="10">
    <source>
        <dbReference type="ARBA" id="ARBA00023128"/>
    </source>
</evidence>
<keyword evidence="8" id="KW-0106">Calcium</keyword>
<evidence type="ECO:0000313" key="18">
    <source>
        <dbReference type="Proteomes" id="UP000276776"/>
    </source>
</evidence>
<comment type="similarity">
    <text evidence="2">Belongs to the mitochondrial carrier (TC 2.A.29) family.</text>
</comment>
<evidence type="ECO:0000256" key="9">
    <source>
        <dbReference type="ARBA" id="ARBA00022989"/>
    </source>
</evidence>
<feature type="repeat" description="Solcar" evidence="13">
    <location>
        <begin position="282"/>
        <end position="368"/>
    </location>
</feature>
<gene>
    <name evidence="17" type="ORF">TCLT_LOCUS5433</name>
</gene>
<dbReference type="FunFam" id="1.50.40.10:FF:000003">
    <property type="entry name" value="Putative calcium-binding mitochondrial carrier protein scamc-2"/>
    <property type="match status" value="1"/>
</dbReference>
<keyword evidence="12" id="KW-0694">RNA-binding</keyword>
<dbReference type="InterPro" id="IPR002067">
    <property type="entry name" value="MCP"/>
</dbReference>
<evidence type="ECO:0000256" key="3">
    <source>
        <dbReference type="ARBA" id="ARBA00022448"/>
    </source>
</evidence>